<protein>
    <submittedName>
        <fullName evidence="2">Uncharacterized protein</fullName>
    </submittedName>
</protein>
<proteinExistence type="predicted"/>
<feature type="region of interest" description="Disordered" evidence="1">
    <location>
        <begin position="1"/>
        <end position="75"/>
    </location>
</feature>
<comment type="caution">
    <text evidence="2">The sequence shown here is derived from an EMBL/GenBank/DDBJ whole genome shotgun (WGS) entry which is preliminary data.</text>
</comment>
<dbReference type="EMBL" id="RBVX01000061">
    <property type="protein sequence ID" value="RSL29560.1"/>
    <property type="molecule type" value="Genomic_DNA"/>
</dbReference>
<feature type="compositionally biased region" description="Basic residues" evidence="1">
    <location>
        <begin position="42"/>
        <end position="75"/>
    </location>
</feature>
<accession>A0A3R9P2F8</accession>
<organism evidence="2 3">
    <name type="scientific">Salibacterium salarium</name>
    <dbReference type="NCBI Taxonomy" id="284579"/>
    <lineage>
        <taxon>Bacteria</taxon>
        <taxon>Bacillati</taxon>
        <taxon>Bacillota</taxon>
        <taxon>Bacilli</taxon>
        <taxon>Bacillales</taxon>
        <taxon>Bacillaceae</taxon>
    </lineage>
</organism>
<evidence type="ECO:0000256" key="1">
    <source>
        <dbReference type="SAM" id="MobiDB-lite"/>
    </source>
</evidence>
<evidence type="ECO:0000313" key="2">
    <source>
        <dbReference type="EMBL" id="RSL29560.1"/>
    </source>
</evidence>
<gene>
    <name evidence="2" type="ORF">D7Z54_30645</name>
</gene>
<evidence type="ECO:0000313" key="3">
    <source>
        <dbReference type="Proteomes" id="UP000275076"/>
    </source>
</evidence>
<dbReference type="Proteomes" id="UP000275076">
    <property type="component" value="Unassembled WGS sequence"/>
</dbReference>
<reference evidence="2 3" key="1">
    <citation type="submission" date="2018-10" db="EMBL/GenBank/DDBJ databases">
        <title>Draft genome sequence of Bacillus salarius IM0101, isolated from a hypersaline soil in Inner Mongolia, China.</title>
        <authorList>
            <person name="Yamprayoonswat W."/>
            <person name="Boonvisut S."/>
            <person name="Jumpathong W."/>
            <person name="Sittihan S."/>
            <person name="Ruangsuj P."/>
            <person name="Wanthongcharoen S."/>
            <person name="Thongpramul N."/>
            <person name="Pimmason S."/>
            <person name="Yu B."/>
            <person name="Yasawong M."/>
        </authorList>
    </citation>
    <scope>NUCLEOTIDE SEQUENCE [LARGE SCALE GENOMIC DNA]</scope>
    <source>
        <strain evidence="2 3">IM0101</strain>
    </source>
</reference>
<dbReference type="AlphaFoldDB" id="A0A3R9P2F8"/>
<keyword evidence="3" id="KW-1185">Reference proteome</keyword>
<sequence>MGKAKRKEPSTKAAHVSRGSSANNANVLFATQKSPHPVEVKPRRKSRQALSRRLRSCPRKASLRRDHRPFHSRTRINKQCLHKKLHIFLIFKKKTPRKQKEPGFFLFSIYKF</sequence>
<feature type="compositionally biased region" description="Polar residues" evidence="1">
    <location>
        <begin position="18"/>
        <end position="34"/>
    </location>
</feature>
<name>A0A3R9P2F8_9BACI</name>